<dbReference type="EMBL" id="MN739708">
    <property type="protein sequence ID" value="QHT22249.1"/>
    <property type="molecule type" value="Genomic_DNA"/>
</dbReference>
<organism evidence="1">
    <name type="scientific">viral metagenome</name>
    <dbReference type="NCBI Taxonomy" id="1070528"/>
    <lineage>
        <taxon>unclassified sequences</taxon>
        <taxon>metagenomes</taxon>
        <taxon>organismal metagenomes</taxon>
    </lineage>
</organism>
<name>A0A6C0E1V0_9ZZZZ</name>
<protein>
    <submittedName>
        <fullName evidence="1">Uncharacterized protein</fullName>
    </submittedName>
</protein>
<accession>A0A6C0E1V0</accession>
<evidence type="ECO:0000313" key="1">
    <source>
        <dbReference type="EMBL" id="QHT22249.1"/>
    </source>
</evidence>
<sequence length="225" mass="26702">MTHLLFILITIVLITSYFYFSFSINEDLRNISFYAHNSSNISNIDDNYYFKIEIDMLRDYIQQYFPNNDLQLRNFIQDYDVKYFYAAQFKNVVLTSLTKLFESSEHFKDYKLNSKENIDVFYKLQVGNDRFFKFDIEIFAINKPFSFKAQIILQVSNMISYLTPDNSYQNIIPLDTKSIKITNINIYDYVSPSKLALESNVDATNFYKIKSKLYIFDPLEPSNPN</sequence>
<proteinExistence type="predicted"/>
<reference evidence="1" key="1">
    <citation type="journal article" date="2020" name="Nature">
        <title>Giant virus diversity and host interactions through global metagenomics.</title>
        <authorList>
            <person name="Schulz F."/>
            <person name="Roux S."/>
            <person name="Paez-Espino D."/>
            <person name="Jungbluth S."/>
            <person name="Walsh D.A."/>
            <person name="Denef V.J."/>
            <person name="McMahon K.D."/>
            <person name="Konstantinidis K.T."/>
            <person name="Eloe-Fadrosh E.A."/>
            <person name="Kyrpides N.C."/>
            <person name="Woyke T."/>
        </authorList>
    </citation>
    <scope>NUCLEOTIDE SEQUENCE</scope>
    <source>
        <strain evidence="1">GVMAG-M-3300023179-107</strain>
    </source>
</reference>
<dbReference type="AlphaFoldDB" id="A0A6C0E1V0"/>